<sequence length="113" mass="12129">MAFSPEHVIDIAEAVRAARHDGAIWSVNSEQMNVNLIRLRTGATIPAHVNAELDVLLAVYEGEGELIIDGETIALGPGVAVVVPRNAQRSLRCGRGPLVFLSAHRQRGGLMPQ</sequence>
<dbReference type="OrthoDB" id="160581at2"/>
<reference evidence="2 3" key="1">
    <citation type="submission" date="2016-04" db="EMBL/GenBank/DDBJ databases">
        <title>Chloroflexus islandicus sp. nov., a thermophilic filamentous anoxygenic phototrophic bacterium from geyser Strokkur (Iceland).</title>
        <authorList>
            <person name="Gaisin V.A."/>
            <person name="Kalashnikov A.M."/>
            <person name="Sukhacheva M.V."/>
            <person name="Grouzdev D.S."/>
            <person name="Ivanov T.M."/>
            <person name="Kuznetsov B."/>
            <person name="Gorlenko V.M."/>
        </authorList>
    </citation>
    <scope>NUCLEOTIDE SEQUENCE [LARGE SCALE GENOMIC DNA]</scope>
    <source>
        <strain evidence="3">isl-2</strain>
    </source>
</reference>
<dbReference type="InterPro" id="IPR014710">
    <property type="entry name" value="RmlC-like_jellyroll"/>
</dbReference>
<comment type="caution">
    <text evidence="2">The sequence shown here is derived from an EMBL/GenBank/DDBJ whole genome shotgun (WGS) entry which is preliminary data.</text>
</comment>
<dbReference type="Gene3D" id="2.60.120.10">
    <property type="entry name" value="Jelly Rolls"/>
    <property type="match status" value="1"/>
</dbReference>
<dbReference type="Proteomes" id="UP000078287">
    <property type="component" value="Unassembled WGS sequence"/>
</dbReference>
<name>A0A178MHQ0_9CHLR</name>
<dbReference type="InterPro" id="IPR013096">
    <property type="entry name" value="Cupin_2"/>
</dbReference>
<dbReference type="EMBL" id="LWQS01000035">
    <property type="protein sequence ID" value="OAN47697.1"/>
    <property type="molecule type" value="Genomic_DNA"/>
</dbReference>
<dbReference type="SUPFAM" id="SSF51182">
    <property type="entry name" value="RmlC-like cupins"/>
    <property type="match status" value="1"/>
</dbReference>
<organism evidence="2 3">
    <name type="scientific">Chloroflexus islandicus</name>
    <dbReference type="NCBI Taxonomy" id="1707952"/>
    <lineage>
        <taxon>Bacteria</taxon>
        <taxon>Bacillati</taxon>
        <taxon>Chloroflexota</taxon>
        <taxon>Chloroflexia</taxon>
        <taxon>Chloroflexales</taxon>
        <taxon>Chloroflexineae</taxon>
        <taxon>Chloroflexaceae</taxon>
        <taxon>Chloroflexus</taxon>
    </lineage>
</organism>
<evidence type="ECO:0000313" key="2">
    <source>
        <dbReference type="EMBL" id="OAN47697.1"/>
    </source>
</evidence>
<keyword evidence="3" id="KW-1185">Reference proteome</keyword>
<dbReference type="AlphaFoldDB" id="A0A178MHQ0"/>
<accession>A0A178MHQ0</accession>
<dbReference type="Pfam" id="PF07883">
    <property type="entry name" value="Cupin_2"/>
    <property type="match status" value="1"/>
</dbReference>
<evidence type="ECO:0000259" key="1">
    <source>
        <dbReference type="Pfam" id="PF07883"/>
    </source>
</evidence>
<feature type="domain" description="Cupin type-2" evidence="1">
    <location>
        <begin position="36"/>
        <end position="102"/>
    </location>
</feature>
<gene>
    <name evidence="2" type="ORF">A6A03_09630</name>
</gene>
<dbReference type="STRING" id="1707952.A6A03_09630"/>
<dbReference type="InterPro" id="IPR011051">
    <property type="entry name" value="RmlC_Cupin_sf"/>
</dbReference>
<proteinExistence type="predicted"/>
<evidence type="ECO:0000313" key="3">
    <source>
        <dbReference type="Proteomes" id="UP000078287"/>
    </source>
</evidence>
<protein>
    <recommendedName>
        <fullName evidence="1">Cupin type-2 domain-containing protein</fullName>
    </recommendedName>
</protein>
<dbReference type="RefSeq" id="WP_082908913.1">
    <property type="nucleotide sequence ID" value="NZ_LWQS01000035.1"/>
</dbReference>